<feature type="domain" description="LptD C-terminal" evidence="6">
    <location>
        <begin position="408"/>
        <end position="770"/>
    </location>
</feature>
<comment type="function">
    <text evidence="4">Together with LptE, is involved in the assembly of lipopolysaccharide (LPS) at the surface of the outer membrane.</text>
</comment>
<comment type="subunit">
    <text evidence="4">Component of the lipopolysaccharide transport and assembly complex. Interacts with LptE and LptA.</text>
</comment>
<comment type="caution">
    <text evidence="7">The sequence shown here is derived from an EMBL/GenBank/DDBJ whole genome shotgun (WGS) entry which is preliminary data.</text>
</comment>
<keyword evidence="2 4" id="KW-0472">Membrane</keyword>
<dbReference type="GO" id="GO:0009279">
    <property type="term" value="C:cell outer membrane"/>
    <property type="evidence" value="ECO:0007669"/>
    <property type="project" value="UniProtKB-SubCell"/>
</dbReference>
<keyword evidence="8" id="KW-1185">Reference proteome</keyword>
<feature type="domain" description="Organic solvent tolerance-like N-terminal" evidence="5">
    <location>
        <begin position="168"/>
        <end position="299"/>
    </location>
</feature>
<evidence type="ECO:0000256" key="3">
    <source>
        <dbReference type="ARBA" id="ARBA00023237"/>
    </source>
</evidence>
<dbReference type="Pfam" id="PF04453">
    <property type="entry name" value="LptD"/>
    <property type="match status" value="1"/>
</dbReference>
<name>A0A432WQW1_9GAMM</name>
<evidence type="ECO:0000313" key="8">
    <source>
        <dbReference type="Proteomes" id="UP000286934"/>
    </source>
</evidence>
<keyword evidence="3 4" id="KW-0998">Cell outer membrane</keyword>
<dbReference type="PANTHER" id="PTHR30189:SF1">
    <property type="entry name" value="LPS-ASSEMBLY PROTEIN LPTD"/>
    <property type="match status" value="1"/>
</dbReference>
<evidence type="ECO:0000313" key="7">
    <source>
        <dbReference type="EMBL" id="RUO36186.1"/>
    </source>
</evidence>
<comment type="caution">
    <text evidence="4">Lacks conserved residue(s) required for the propagation of feature annotation.</text>
</comment>
<evidence type="ECO:0000256" key="4">
    <source>
        <dbReference type="HAMAP-Rule" id="MF_01411"/>
    </source>
</evidence>
<sequence>MRISRSRVFIFFFKSRESASATHSPRTCILSFATKLLPSLFIYIELPISDATQIARTGKLLYYTFLCEPNRILYSAFMMLLPSVHACKPLRLSLCVTALFAAFSLPANADTEQPASDAAAPVVTGAQMANNACHVTPSWLVDDNGQERLRLIHTEQDSDNVNDIIVRADDTQVVANRFAEFNGNVLFVQGNQRIATSSASFNQVNNQFRADGSLTYTDGYIAVKAEQIEADANGETALILDSEYFLIPRAALGTAGRIEIQAAEDNRLITLHDGTFTTCPGERPAWQIRASEIEVNENESWGTARNAQFRLFNVPVLYIPRFTFPLNDERKSGFLYPTIRSSARNGVELEVPYYFNLAANYDLTFTPRYMSKRGLMTNTELRFMNEQHESEIQFEFLPDDNSLDTTNSRSFVRLEHQAHFNDAWSGYLDFTQVSDSAYINDFGNPYINRADPHLYRRGQLDYHGSNTHAQIQIEDFQMLGPYRAPYRTLPKISVWHDETMPGNFNLQFFSELSHFQNPNDNTDKATRFHLEPTLSYAMVKTAWDWRADLSYLYTQYDQTADSTRDSSVTRYLPQFRWHGRVHLERPFENGGGLQTLTPQIQYLYVPHQDQTRIGIYDTILMQDDYHSLFRPRRFTGLDRIADAHQITLGATTSFFDSNAVELMRLSLGQIIYLDESQTQLFDETSRVTASNSELAAELDFQVGRRWYVSSAVQYDTDLNLARKGRMAVEYRKDDANLLQLNYRRVQGLVGTNEEVEQVGFTTSWKLANDWSIAGHWYNDLRTNRTMDALLGVQYDRCCWSIRISAYRRVNRNYDLSFADGPLPPAGFDNGVSVQFILTGLSNSTGAMMNMLQQGIFGYRRPFYLSN</sequence>
<dbReference type="Pfam" id="PF03968">
    <property type="entry name" value="LptD_N"/>
    <property type="match status" value="1"/>
</dbReference>
<dbReference type="AlphaFoldDB" id="A0A432WQW1"/>
<comment type="subcellular location">
    <subcellularLocation>
        <location evidence="4">Cell outer membrane</location>
    </subcellularLocation>
</comment>
<evidence type="ECO:0000256" key="2">
    <source>
        <dbReference type="ARBA" id="ARBA00023136"/>
    </source>
</evidence>
<dbReference type="GO" id="GO:0015920">
    <property type="term" value="P:lipopolysaccharide transport"/>
    <property type="evidence" value="ECO:0007669"/>
    <property type="project" value="InterPro"/>
</dbReference>
<dbReference type="InterPro" id="IPR007543">
    <property type="entry name" value="LptD_C"/>
</dbReference>
<dbReference type="OrthoDB" id="9760225at2"/>
<gene>
    <name evidence="4" type="primary">lptD</name>
    <name evidence="7" type="ORF">CWE13_09980</name>
</gene>
<proteinExistence type="inferred from homology"/>
<dbReference type="GO" id="GO:1990351">
    <property type="term" value="C:transporter complex"/>
    <property type="evidence" value="ECO:0007669"/>
    <property type="project" value="TreeGrafter"/>
</dbReference>
<dbReference type="InterPro" id="IPR020889">
    <property type="entry name" value="LipoPS_assembly_LptD"/>
</dbReference>
<organism evidence="7 8">
    <name type="scientific">Aliidiomarina shirensis</name>
    <dbReference type="NCBI Taxonomy" id="1048642"/>
    <lineage>
        <taxon>Bacteria</taxon>
        <taxon>Pseudomonadati</taxon>
        <taxon>Pseudomonadota</taxon>
        <taxon>Gammaproteobacteria</taxon>
        <taxon>Alteromonadales</taxon>
        <taxon>Idiomarinaceae</taxon>
        <taxon>Aliidiomarina</taxon>
    </lineage>
</organism>
<dbReference type="PANTHER" id="PTHR30189">
    <property type="entry name" value="LPS-ASSEMBLY PROTEIN"/>
    <property type="match status" value="1"/>
</dbReference>
<protein>
    <recommendedName>
        <fullName evidence="4">LPS-assembly protein LptD</fullName>
    </recommendedName>
</protein>
<accession>A0A432WQW1</accession>
<evidence type="ECO:0000259" key="5">
    <source>
        <dbReference type="Pfam" id="PF03968"/>
    </source>
</evidence>
<dbReference type="GO" id="GO:0043165">
    <property type="term" value="P:Gram-negative-bacterium-type cell outer membrane assembly"/>
    <property type="evidence" value="ECO:0007669"/>
    <property type="project" value="UniProtKB-UniRule"/>
</dbReference>
<dbReference type="HAMAP" id="MF_01411">
    <property type="entry name" value="LPS_assembly_LptD"/>
    <property type="match status" value="1"/>
</dbReference>
<dbReference type="InterPro" id="IPR050218">
    <property type="entry name" value="LptD"/>
</dbReference>
<keyword evidence="1 4" id="KW-0732">Signal</keyword>
<dbReference type="Proteomes" id="UP000286934">
    <property type="component" value="Unassembled WGS sequence"/>
</dbReference>
<comment type="similarity">
    <text evidence="4">Belongs to the LptD family.</text>
</comment>
<reference evidence="8" key="1">
    <citation type="journal article" date="2018" name="Front. Microbiol.">
        <title>Genome-Based Analysis Reveals the Taxonomy and Diversity of the Family Idiomarinaceae.</title>
        <authorList>
            <person name="Liu Y."/>
            <person name="Lai Q."/>
            <person name="Shao Z."/>
        </authorList>
    </citation>
    <scope>NUCLEOTIDE SEQUENCE [LARGE SCALE GENOMIC DNA]</scope>
    <source>
        <strain evidence="8">AIS</strain>
    </source>
</reference>
<dbReference type="InterPro" id="IPR005653">
    <property type="entry name" value="OstA-like_N"/>
</dbReference>
<evidence type="ECO:0000256" key="1">
    <source>
        <dbReference type="ARBA" id="ARBA00022729"/>
    </source>
</evidence>
<evidence type="ECO:0000259" key="6">
    <source>
        <dbReference type="Pfam" id="PF04453"/>
    </source>
</evidence>
<dbReference type="EMBL" id="PIPP01000004">
    <property type="protein sequence ID" value="RUO36186.1"/>
    <property type="molecule type" value="Genomic_DNA"/>
</dbReference>